<name>A0A2I1M693_9BIFI</name>
<comment type="caution">
    <text evidence="2">The sequence shown here is derived from an EMBL/GenBank/DDBJ whole genome shotgun (WGS) entry which is preliminary data.</text>
</comment>
<evidence type="ECO:0000313" key="2">
    <source>
        <dbReference type="EMBL" id="PKZ15627.1"/>
    </source>
</evidence>
<dbReference type="InterPro" id="IPR029044">
    <property type="entry name" value="Nucleotide-diphossugar_trans"/>
</dbReference>
<dbReference type="RefSeq" id="WP_034297638.1">
    <property type="nucleotide sequence ID" value="NZ_JASOXA010000002.1"/>
</dbReference>
<proteinExistence type="predicted"/>
<dbReference type="PANTHER" id="PTHR43685">
    <property type="entry name" value="GLYCOSYLTRANSFERASE"/>
    <property type="match status" value="1"/>
</dbReference>
<dbReference type="GO" id="GO:0016740">
    <property type="term" value="F:transferase activity"/>
    <property type="evidence" value="ECO:0007669"/>
    <property type="project" value="UniProtKB-KW"/>
</dbReference>
<dbReference type="PANTHER" id="PTHR43685:SF2">
    <property type="entry name" value="GLYCOSYLTRANSFERASE 2-LIKE DOMAIN-CONTAINING PROTEIN"/>
    <property type="match status" value="1"/>
</dbReference>
<reference evidence="2 3" key="1">
    <citation type="submission" date="2017-12" db="EMBL/GenBank/DDBJ databases">
        <title>Phylogenetic diversity of female urinary microbiome.</title>
        <authorList>
            <person name="Thomas-White K."/>
            <person name="Wolfe A.J."/>
        </authorList>
    </citation>
    <scope>NUCLEOTIDE SEQUENCE [LARGE SCALE GENOMIC DNA]</scope>
    <source>
        <strain evidence="2 3">UMB0064</strain>
    </source>
</reference>
<evidence type="ECO:0000313" key="3">
    <source>
        <dbReference type="Proteomes" id="UP000242263"/>
    </source>
</evidence>
<evidence type="ECO:0000259" key="1">
    <source>
        <dbReference type="Pfam" id="PF00535"/>
    </source>
</evidence>
<gene>
    <name evidence="2" type="ORF">CYJ32_02620</name>
</gene>
<sequence length="286" mass="32289">MLSVSIVIPTWNESRRILSCLRNATTQTMPAHEIIVVDNRSTDNTRALVEQFIAEHPGTNVRLTEQNEAQGLIPTRNKGLDMASGDIVARIDADCMLKPNWVEIVSAFFEAHPGTAGVTGSVCYYDMPLPPVGMFFDGLVREKQYSADGMPLLFGSNMAMRKSAWETIRPLVCEDREDVFHEDIDCSLHLFDAGLTTQFCANLVVAASARRMGTKHDSFKAYMRRFQTTFDAHPTHGRDGYPERTLLKLYPLLNTMHHVYGAWCSIFKIDTPELVWKSFRRKVGLN</sequence>
<dbReference type="Gene3D" id="3.90.550.10">
    <property type="entry name" value="Spore Coat Polysaccharide Biosynthesis Protein SpsA, Chain A"/>
    <property type="match status" value="1"/>
</dbReference>
<dbReference type="SUPFAM" id="SSF53448">
    <property type="entry name" value="Nucleotide-diphospho-sugar transferases"/>
    <property type="match status" value="1"/>
</dbReference>
<keyword evidence="2" id="KW-0808">Transferase</keyword>
<dbReference type="InterPro" id="IPR001173">
    <property type="entry name" value="Glyco_trans_2-like"/>
</dbReference>
<dbReference type="AlphaFoldDB" id="A0A2I1M693"/>
<organism evidence="2 3">
    <name type="scientific">Alloscardovia omnicolens</name>
    <dbReference type="NCBI Taxonomy" id="419015"/>
    <lineage>
        <taxon>Bacteria</taxon>
        <taxon>Bacillati</taxon>
        <taxon>Actinomycetota</taxon>
        <taxon>Actinomycetes</taxon>
        <taxon>Bifidobacteriales</taxon>
        <taxon>Bifidobacteriaceae</taxon>
        <taxon>Alloscardovia</taxon>
    </lineage>
</organism>
<dbReference type="Pfam" id="PF00535">
    <property type="entry name" value="Glycos_transf_2"/>
    <property type="match status" value="1"/>
</dbReference>
<accession>A0A2I1M693</accession>
<dbReference type="InterPro" id="IPR050834">
    <property type="entry name" value="Glycosyltransf_2"/>
</dbReference>
<protein>
    <submittedName>
        <fullName evidence="2">Glycosyltransferase family 2 protein</fullName>
    </submittedName>
</protein>
<dbReference type="EMBL" id="PKGU01000002">
    <property type="protein sequence ID" value="PKZ15627.1"/>
    <property type="molecule type" value="Genomic_DNA"/>
</dbReference>
<dbReference type="Proteomes" id="UP000242263">
    <property type="component" value="Unassembled WGS sequence"/>
</dbReference>
<feature type="domain" description="Glycosyltransferase 2-like" evidence="1">
    <location>
        <begin position="5"/>
        <end position="166"/>
    </location>
</feature>
<dbReference type="CDD" id="cd00761">
    <property type="entry name" value="Glyco_tranf_GTA_type"/>
    <property type="match status" value="1"/>
</dbReference>